<dbReference type="InterPro" id="IPR057326">
    <property type="entry name" value="KR_dom"/>
</dbReference>
<dbReference type="CDD" id="cd08939">
    <property type="entry name" value="KDSR-like_SDR_c"/>
    <property type="match status" value="1"/>
</dbReference>
<dbReference type="EMBL" id="JAJSPL020000044">
    <property type="protein sequence ID" value="KAK7734008.1"/>
    <property type="molecule type" value="Genomic_DNA"/>
</dbReference>
<comment type="pathway">
    <text evidence="2">Lipid metabolism; sphingolipid metabolism.</text>
</comment>
<dbReference type="SMART" id="SM00822">
    <property type="entry name" value="PKS_KR"/>
    <property type="match status" value="1"/>
</dbReference>
<evidence type="ECO:0000256" key="8">
    <source>
        <dbReference type="ARBA" id="ARBA00023098"/>
    </source>
</evidence>
<dbReference type="PANTHER" id="PTHR43550">
    <property type="entry name" value="3-KETODIHYDROSPHINGOSINE REDUCTASE"/>
    <property type="match status" value="1"/>
</dbReference>
<dbReference type="GO" id="GO:0047560">
    <property type="term" value="F:3-dehydrosphinganine reductase activity"/>
    <property type="evidence" value="ECO:0007669"/>
    <property type="project" value="UniProtKB-EC"/>
</dbReference>
<evidence type="ECO:0000256" key="12">
    <source>
        <dbReference type="SAM" id="Phobius"/>
    </source>
</evidence>
<evidence type="ECO:0000256" key="6">
    <source>
        <dbReference type="ARBA" id="ARBA00022919"/>
    </source>
</evidence>
<dbReference type="AlphaFoldDB" id="A0AAN9YD83"/>
<organism evidence="14 15">
    <name type="scientific">Cytospora paraplurivora</name>
    <dbReference type="NCBI Taxonomy" id="2898453"/>
    <lineage>
        <taxon>Eukaryota</taxon>
        <taxon>Fungi</taxon>
        <taxon>Dikarya</taxon>
        <taxon>Ascomycota</taxon>
        <taxon>Pezizomycotina</taxon>
        <taxon>Sordariomycetes</taxon>
        <taxon>Sordariomycetidae</taxon>
        <taxon>Diaporthales</taxon>
        <taxon>Cytosporaceae</taxon>
        <taxon>Cytospora</taxon>
    </lineage>
</organism>
<evidence type="ECO:0000256" key="5">
    <source>
        <dbReference type="ARBA" id="ARBA00022857"/>
    </source>
</evidence>
<sequence length="338" mass="36842">MGSFLSTNSFPVKGRTVLITGGSKGTGLEAGRQLAAKGANVVIVARDPKRLQEGIEYIRAGALSPETQRFHYISADVTRAETCASILAEVTEWNSESPPDIVWCCAGASHPTLFVDTEVSSFQHQMDANYFSSAYTAHAALRAWLKPATKPATNDGDTQSKRPAPRHIIFFSSFLALYPIAGYAPYSPSKAALRSLSDSLSQEMQLYAAANPQSPPVRVHTVFPATIFTESYEEENRTKSDLTKMLEETDGGQTAEVVARESIKGLEAGHELITCDILSRLVMCSTLGASARGGFWKGLLDSFLGWLMLIAMVIVRGDMDRKVRKWGKRHGDSGMKTQ</sequence>
<evidence type="ECO:0000313" key="15">
    <source>
        <dbReference type="Proteomes" id="UP001320245"/>
    </source>
</evidence>
<evidence type="ECO:0000256" key="10">
    <source>
        <dbReference type="ARBA" id="ARBA00044737"/>
    </source>
</evidence>
<comment type="caution">
    <text evidence="14">The sequence shown here is derived from an EMBL/GenBank/DDBJ whole genome shotgun (WGS) entry which is preliminary data.</text>
</comment>
<evidence type="ECO:0000256" key="7">
    <source>
        <dbReference type="ARBA" id="ARBA00023002"/>
    </source>
</evidence>
<evidence type="ECO:0000256" key="1">
    <source>
        <dbReference type="ARBA" id="ARBA00004240"/>
    </source>
</evidence>
<accession>A0AAN9YD83</accession>
<dbReference type="GO" id="GO:0006666">
    <property type="term" value="P:3-keto-sphinganine metabolic process"/>
    <property type="evidence" value="ECO:0007669"/>
    <property type="project" value="InterPro"/>
</dbReference>
<keyword evidence="8" id="KW-0443">Lipid metabolism</keyword>
<dbReference type="EC" id="1.1.1.102" evidence="9"/>
<evidence type="ECO:0000259" key="13">
    <source>
        <dbReference type="SMART" id="SM00822"/>
    </source>
</evidence>
<gene>
    <name evidence="14" type="ORF">SLS53_008003</name>
</gene>
<protein>
    <recommendedName>
        <fullName evidence="9">3-dehydrosphinganine reductase</fullName>
        <ecNumber evidence="9">1.1.1.102</ecNumber>
    </recommendedName>
</protein>
<evidence type="ECO:0000256" key="3">
    <source>
        <dbReference type="ARBA" id="ARBA00004991"/>
    </source>
</evidence>
<keyword evidence="5" id="KW-0521">NADP</keyword>
<evidence type="ECO:0000256" key="4">
    <source>
        <dbReference type="ARBA" id="ARBA00022824"/>
    </source>
</evidence>
<comment type="catalytic activity">
    <reaction evidence="11">
        <text>sphinganine + NADP(+) = 3-oxosphinganine + NADPH + H(+)</text>
        <dbReference type="Rhea" id="RHEA:22640"/>
        <dbReference type="ChEBI" id="CHEBI:15378"/>
        <dbReference type="ChEBI" id="CHEBI:57783"/>
        <dbReference type="ChEBI" id="CHEBI:57817"/>
        <dbReference type="ChEBI" id="CHEBI:58299"/>
        <dbReference type="ChEBI" id="CHEBI:58349"/>
        <dbReference type="EC" id="1.1.1.102"/>
    </reaction>
    <physiologicalReaction direction="right-to-left" evidence="11">
        <dbReference type="Rhea" id="RHEA:22642"/>
    </physiologicalReaction>
</comment>
<dbReference type="InterPro" id="IPR045022">
    <property type="entry name" value="KDSR-like"/>
</dbReference>
<feature type="domain" description="Ketoreductase" evidence="13">
    <location>
        <begin position="15"/>
        <end position="220"/>
    </location>
</feature>
<dbReference type="GO" id="GO:0005789">
    <property type="term" value="C:endoplasmic reticulum membrane"/>
    <property type="evidence" value="ECO:0007669"/>
    <property type="project" value="TreeGrafter"/>
</dbReference>
<name>A0AAN9YD83_9PEZI</name>
<keyword evidence="4" id="KW-0256">Endoplasmic reticulum</keyword>
<evidence type="ECO:0000256" key="2">
    <source>
        <dbReference type="ARBA" id="ARBA00004760"/>
    </source>
</evidence>
<keyword evidence="12" id="KW-1133">Transmembrane helix</keyword>
<comment type="pathway">
    <text evidence="3">Sphingolipid metabolism.</text>
</comment>
<dbReference type="InterPro" id="IPR036291">
    <property type="entry name" value="NAD(P)-bd_dom_sf"/>
</dbReference>
<dbReference type="SUPFAM" id="SSF51735">
    <property type="entry name" value="NAD(P)-binding Rossmann-fold domains"/>
    <property type="match status" value="1"/>
</dbReference>
<keyword evidence="15" id="KW-1185">Reference proteome</keyword>
<dbReference type="Pfam" id="PF00106">
    <property type="entry name" value="adh_short"/>
    <property type="match status" value="1"/>
</dbReference>
<dbReference type="Proteomes" id="UP001320245">
    <property type="component" value="Unassembled WGS sequence"/>
</dbReference>
<evidence type="ECO:0000256" key="9">
    <source>
        <dbReference type="ARBA" id="ARBA00026112"/>
    </source>
</evidence>
<keyword evidence="12" id="KW-0812">Transmembrane</keyword>
<keyword evidence="7" id="KW-0560">Oxidoreductase</keyword>
<dbReference type="GO" id="GO:0030148">
    <property type="term" value="P:sphingolipid biosynthetic process"/>
    <property type="evidence" value="ECO:0007669"/>
    <property type="project" value="InterPro"/>
</dbReference>
<dbReference type="PANTHER" id="PTHR43550:SF3">
    <property type="entry name" value="3-KETODIHYDROSPHINGOSINE REDUCTASE"/>
    <property type="match status" value="1"/>
</dbReference>
<comment type="subcellular location">
    <subcellularLocation>
        <location evidence="1">Endoplasmic reticulum</location>
    </subcellularLocation>
</comment>
<reference evidence="14 15" key="1">
    <citation type="journal article" date="2023" name="PLoS ONE">
        <title>Cytospora paraplurivora sp. nov. isolated from orchards with fruit tree decline syndrome in Ontario, Canada.</title>
        <authorList>
            <person name="Ilyukhin E."/>
            <person name="Nguyen H.D.T."/>
            <person name="Castle A.J."/>
            <person name="Ellouze W."/>
        </authorList>
    </citation>
    <scope>NUCLEOTIDE SEQUENCE [LARGE SCALE GENOMIC DNA]</scope>
    <source>
        <strain evidence="14 15">FDS-564</strain>
    </source>
</reference>
<keyword evidence="6" id="KW-0746">Sphingolipid metabolism</keyword>
<feature type="transmembrane region" description="Helical" evidence="12">
    <location>
        <begin position="295"/>
        <end position="315"/>
    </location>
</feature>
<evidence type="ECO:0000256" key="11">
    <source>
        <dbReference type="ARBA" id="ARBA00048930"/>
    </source>
</evidence>
<dbReference type="PRINTS" id="PR00081">
    <property type="entry name" value="GDHRDH"/>
</dbReference>
<comment type="function">
    <text evidence="10">Catalyzes the reduction of 3'-oxosphinganine (3-ketodihydrosphingosine/KDS) to sphinganine (dihydrosphingosine/DHS), the second step of de novo sphingolipid biosynthesis.</text>
</comment>
<dbReference type="InterPro" id="IPR002347">
    <property type="entry name" value="SDR_fam"/>
</dbReference>
<proteinExistence type="predicted"/>
<dbReference type="Gene3D" id="3.40.50.720">
    <property type="entry name" value="NAD(P)-binding Rossmann-like Domain"/>
    <property type="match status" value="1"/>
</dbReference>
<evidence type="ECO:0000313" key="14">
    <source>
        <dbReference type="EMBL" id="KAK7734008.1"/>
    </source>
</evidence>
<keyword evidence="12" id="KW-0472">Membrane</keyword>